<evidence type="ECO:0000256" key="1">
    <source>
        <dbReference type="ARBA" id="ARBA00022714"/>
    </source>
</evidence>
<dbReference type="Gene3D" id="2.102.10.10">
    <property type="entry name" value="Rieske [2Fe-2S] iron-sulphur domain"/>
    <property type="match status" value="1"/>
</dbReference>
<evidence type="ECO:0000313" key="7">
    <source>
        <dbReference type="EMBL" id="NBC35429.1"/>
    </source>
</evidence>
<gene>
    <name evidence="7" type="ORF">GTZ99_02530</name>
</gene>
<dbReference type="Pfam" id="PF00355">
    <property type="entry name" value="Rieske"/>
    <property type="match status" value="1"/>
</dbReference>
<dbReference type="InterPro" id="IPR036922">
    <property type="entry name" value="Rieske_2Fe-2S_sf"/>
</dbReference>
<sequence>MYPFTPGSYAPANGWYVAAFCNEIGEELLSRWILNQPVVLYRKGDGTAVAVEGRCPHRHYPLGASKRVGDAIQCGYHGITFDAGGKCTFVPSQQTVPGVYGIRAYPLVERGLWAWIWPGDPDKADESLIPDMTEIGYDLPGYYARPFYYHHVEGRYQLLNDNLLDLTHLGYLHASSIGTPDDAATPEEREVTDRYIRSRRYMRNTPPPPVMQERGWVEGPIDRISGMDFHFPGFHAGIGDVRVAEGQPRAGALLRSSRVWHAVTPATKTTTNYFFGMASPDRDSVDDAVEYLKPVLAEDIFATVEIEKIITTLDELPSELMLKSDGTAVLGRRALQRMMDAERAEREAAQ</sequence>
<dbReference type="PROSITE" id="PS51296">
    <property type="entry name" value="RIESKE"/>
    <property type="match status" value="1"/>
</dbReference>
<dbReference type="Proteomes" id="UP000753724">
    <property type="component" value="Unassembled WGS sequence"/>
</dbReference>
<dbReference type="EMBL" id="JAAAPO010000001">
    <property type="protein sequence ID" value="NBC35429.1"/>
    <property type="molecule type" value="Genomic_DNA"/>
</dbReference>
<evidence type="ECO:0000313" key="8">
    <source>
        <dbReference type="Proteomes" id="UP000753724"/>
    </source>
</evidence>
<dbReference type="RefSeq" id="WP_161716697.1">
    <property type="nucleotide sequence ID" value="NZ_JAAAPO010000001.1"/>
</dbReference>
<reference evidence="8" key="1">
    <citation type="submission" date="2020-01" db="EMBL/GenBank/DDBJ databases">
        <title>Sphingomonas sp. strain CSW-10.</title>
        <authorList>
            <person name="Chen W.-M."/>
        </authorList>
    </citation>
    <scope>NUCLEOTIDE SEQUENCE [LARGE SCALE GENOMIC DNA]</scope>
    <source>
        <strain evidence="8">FSY-8</strain>
    </source>
</reference>
<dbReference type="PANTHER" id="PTHR21266">
    <property type="entry name" value="IRON-SULFUR DOMAIN CONTAINING PROTEIN"/>
    <property type="match status" value="1"/>
</dbReference>
<dbReference type="Pfam" id="PF19112">
    <property type="entry name" value="VanA_C"/>
    <property type="match status" value="1"/>
</dbReference>
<keyword evidence="1" id="KW-0001">2Fe-2S</keyword>
<keyword evidence="2" id="KW-0479">Metal-binding</keyword>
<keyword evidence="4" id="KW-0408">Iron</keyword>
<keyword evidence="5" id="KW-0411">Iron-sulfur</keyword>
<dbReference type="InterPro" id="IPR050584">
    <property type="entry name" value="Cholesterol_7-desaturase"/>
</dbReference>
<evidence type="ECO:0000256" key="4">
    <source>
        <dbReference type="ARBA" id="ARBA00023004"/>
    </source>
</evidence>
<evidence type="ECO:0000256" key="3">
    <source>
        <dbReference type="ARBA" id="ARBA00023002"/>
    </source>
</evidence>
<keyword evidence="3" id="KW-0560">Oxidoreductase</keyword>
<proteinExistence type="predicted"/>
<dbReference type="SUPFAM" id="SSF55961">
    <property type="entry name" value="Bet v1-like"/>
    <property type="match status" value="1"/>
</dbReference>
<organism evidence="7 8">
    <name type="scientific">Novosphingobium ovatum</name>
    <dbReference type="NCBI Taxonomy" id="1908523"/>
    <lineage>
        <taxon>Bacteria</taxon>
        <taxon>Pseudomonadati</taxon>
        <taxon>Pseudomonadota</taxon>
        <taxon>Alphaproteobacteria</taxon>
        <taxon>Sphingomonadales</taxon>
        <taxon>Sphingomonadaceae</taxon>
        <taxon>Novosphingobium</taxon>
    </lineage>
</organism>
<name>A0ABW9XA66_9SPHN</name>
<feature type="domain" description="Rieske" evidence="6">
    <location>
        <begin position="15"/>
        <end position="116"/>
    </location>
</feature>
<accession>A0ABW9XA66</accession>
<comment type="caution">
    <text evidence="7">The sequence shown here is derived from an EMBL/GenBank/DDBJ whole genome shotgun (WGS) entry which is preliminary data.</text>
</comment>
<dbReference type="SUPFAM" id="SSF50022">
    <property type="entry name" value="ISP domain"/>
    <property type="match status" value="1"/>
</dbReference>
<keyword evidence="8" id="KW-1185">Reference proteome</keyword>
<dbReference type="PANTHER" id="PTHR21266:SF60">
    <property type="entry name" value="3-KETOSTEROID-9-ALPHA-MONOOXYGENASE, OXYGENASE COMPONENT"/>
    <property type="match status" value="1"/>
</dbReference>
<evidence type="ECO:0000256" key="5">
    <source>
        <dbReference type="ARBA" id="ARBA00023014"/>
    </source>
</evidence>
<evidence type="ECO:0000256" key="2">
    <source>
        <dbReference type="ARBA" id="ARBA00022723"/>
    </source>
</evidence>
<dbReference type="InterPro" id="IPR017941">
    <property type="entry name" value="Rieske_2Fe-2S"/>
</dbReference>
<evidence type="ECO:0000259" key="6">
    <source>
        <dbReference type="PROSITE" id="PS51296"/>
    </source>
</evidence>
<dbReference type="InterPro" id="IPR044043">
    <property type="entry name" value="VanA_C_cat"/>
</dbReference>
<dbReference type="Gene3D" id="3.90.380.10">
    <property type="entry name" value="Naphthalene 1,2-dioxygenase Alpha Subunit, Chain A, domain 1"/>
    <property type="match status" value="1"/>
</dbReference>
<protein>
    <submittedName>
        <fullName evidence="7">Rieske 2Fe-2S domain-containing protein</fullName>
    </submittedName>
</protein>